<reference evidence="1" key="1">
    <citation type="journal article" date="2015" name="Nature">
        <title>Complex archaea that bridge the gap between prokaryotes and eukaryotes.</title>
        <authorList>
            <person name="Spang A."/>
            <person name="Saw J.H."/>
            <person name="Jorgensen S.L."/>
            <person name="Zaremba-Niedzwiedzka K."/>
            <person name="Martijn J."/>
            <person name="Lind A.E."/>
            <person name="van Eijk R."/>
            <person name="Schleper C."/>
            <person name="Guy L."/>
            <person name="Ettema T.J."/>
        </authorList>
    </citation>
    <scope>NUCLEOTIDE SEQUENCE</scope>
</reference>
<comment type="caution">
    <text evidence="1">The sequence shown here is derived from an EMBL/GenBank/DDBJ whole genome shotgun (WGS) entry which is preliminary data.</text>
</comment>
<accession>A0A0F9W9X0</accession>
<organism evidence="1">
    <name type="scientific">marine sediment metagenome</name>
    <dbReference type="NCBI Taxonomy" id="412755"/>
    <lineage>
        <taxon>unclassified sequences</taxon>
        <taxon>metagenomes</taxon>
        <taxon>ecological metagenomes</taxon>
    </lineage>
</organism>
<dbReference type="EMBL" id="LAZR01000319">
    <property type="protein sequence ID" value="KKN74898.1"/>
    <property type="molecule type" value="Genomic_DNA"/>
</dbReference>
<sequence>MDVLDCIRIAKILCSYGSGMDGFSGLVEDFGKMLQDNVDHFDINSFRNDCYGD</sequence>
<gene>
    <name evidence="1" type="ORF">LCGC14_0386470</name>
</gene>
<protein>
    <submittedName>
        <fullName evidence="1">Uncharacterized protein</fullName>
    </submittedName>
</protein>
<evidence type="ECO:0000313" key="1">
    <source>
        <dbReference type="EMBL" id="KKN74898.1"/>
    </source>
</evidence>
<dbReference type="AlphaFoldDB" id="A0A0F9W9X0"/>
<name>A0A0F9W9X0_9ZZZZ</name>
<proteinExistence type="predicted"/>